<dbReference type="Gene3D" id="2.60.120.10">
    <property type="entry name" value="Jelly Rolls"/>
    <property type="match status" value="1"/>
</dbReference>
<gene>
    <name evidence="1" type="primary">eutQ_1</name>
    <name evidence="1" type="ORF">NCTC503_00612</name>
</gene>
<dbReference type="InterPro" id="IPR010424">
    <property type="entry name" value="EutQ"/>
</dbReference>
<dbReference type="PANTHER" id="PTHR36169:SF1">
    <property type="entry name" value="ACETATE KINASE EUTQ"/>
    <property type="match status" value="1"/>
</dbReference>
<sequence>MENIDAKVIEEIVRKIITEQISGGANSCPTCDFEKHVDKSGILSVKLDTVKPEKFDTGKEGDKVLLKDVVTLEESPRLGCGVMEMEETSFAWTLKYDEVDYIIDGTLEIDIDGRKVVANKGEIIFIPKNSSIHFTVPKYARFMYVTYPADWAEQA</sequence>
<proteinExistence type="predicted"/>
<name>A0A4U9R442_HATHI</name>
<accession>A0A4U9R442</accession>
<dbReference type="CDD" id="cd02228">
    <property type="entry name" value="cupin_EutQ"/>
    <property type="match status" value="1"/>
</dbReference>
<keyword evidence="2" id="KW-1185">Reference proteome</keyword>
<dbReference type="OrthoDB" id="3828611at2"/>
<evidence type="ECO:0000313" key="2">
    <source>
        <dbReference type="Proteomes" id="UP000308489"/>
    </source>
</evidence>
<protein>
    <submittedName>
        <fullName evidence="1">Ethanolamine utilization protein (Transcriptional regulator)</fullName>
    </submittedName>
</protein>
<dbReference type="SUPFAM" id="SSF51182">
    <property type="entry name" value="RmlC-like cupins"/>
    <property type="match status" value="1"/>
</dbReference>
<dbReference type="InterPro" id="IPR011051">
    <property type="entry name" value="RmlC_Cupin_sf"/>
</dbReference>
<organism evidence="1 2">
    <name type="scientific">Hathewaya histolytica</name>
    <name type="common">Clostridium histolyticum</name>
    <dbReference type="NCBI Taxonomy" id="1498"/>
    <lineage>
        <taxon>Bacteria</taxon>
        <taxon>Bacillati</taxon>
        <taxon>Bacillota</taxon>
        <taxon>Clostridia</taxon>
        <taxon>Eubacteriales</taxon>
        <taxon>Clostridiaceae</taxon>
        <taxon>Hathewaya</taxon>
    </lineage>
</organism>
<dbReference type="EMBL" id="LR590481">
    <property type="protein sequence ID" value="VTQ84773.1"/>
    <property type="molecule type" value="Genomic_DNA"/>
</dbReference>
<dbReference type="Pfam" id="PF06249">
    <property type="entry name" value="EutQ"/>
    <property type="match status" value="1"/>
</dbReference>
<dbReference type="InterPro" id="IPR014710">
    <property type="entry name" value="RmlC-like_jellyroll"/>
</dbReference>
<dbReference type="Proteomes" id="UP000308489">
    <property type="component" value="Chromosome 1"/>
</dbReference>
<evidence type="ECO:0000313" key="1">
    <source>
        <dbReference type="EMBL" id="VTQ84773.1"/>
    </source>
</evidence>
<reference evidence="1 2" key="1">
    <citation type="submission" date="2019-05" db="EMBL/GenBank/DDBJ databases">
        <authorList>
            <consortium name="Pathogen Informatics"/>
        </authorList>
    </citation>
    <scope>NUCLEOTIDE SEQUENCE [LARGE SCALE GENOMIC DNA]</scope>
    <source>
        <strain evidence="1 2">NCTC503</strain>
    </source>
</reference>
<dbReference type="AlphaFoldDB" id="A0A4U9R442"/>
<dbReference type="RefSeq" id="WP_138209380.1">
    <property type="nucleotide sequence ID" value="NZ_CBCRUQ010000001.1"/>
</dbReference>
<dbReference type="KEGG" id="hhw:NCTC503_00612"/>
<dbReference type="PANTHER" id="PTHR36169">
    <property type="entry name" value="ETHANOLAMINE UTILIZATION PROTEIN EUTQ"/>
    <property type="match status" value="1"/>
</dbReference>